<dbReference type="InterPro" id="IPR029065">
    <property type="entry name" value="Enolase_C-like"/>
</dbReference>
<feature type="domain" description="Mandelate racemase/muconate lactonizing enzyme C-terminal" evidence="2">
    <location>
        <begin position="159"/>
        <end position="253"/>
    </location>
</feature>
<dbReference type="SUPFAM" id="SSF54826">
    <property type="entry name" value="Enolase N-terminal domain-like"/>
    <property type="match status" value="1"/>
</dbReference>
<proteinExistence type="predicted"/>
<organism evidence="3 4">
    <name type="scientific">Planctomicrobium piriforme</name>
    <dbReference type="NCBI Taxonomy" id="1576369"/>
    <lineage>
        <taxon>Bacteria</taxon>
        <taxon>Pseudomonadati</taxon>
        <taxon>Planctomycetota</taxon>
        <taxon>Planctomycetia</taxon>
        <taxon>Planctomycetales</taxon>
        <taxon>Planctomycetaceae</taxon>
        <taxon>Planctomicrobium</taxon>
    </lineage>
</organism>
<dbReference type="SFLD" id="SFLDS00001">
    <property type="entry name" value="Enolase"/>
    <property type="match status" value="1"/>
</dbReference>
<gene>
    <name evidence="3" type="ORF">SAMN05421753_10124</name>
</gene>
<dbReference type="AlphaFoldDB" id="A0A1I3ARZ7"/>
<dbReference type="InterPro" id="IPR013342">
    <property type="entry name" value="Mandelate_racemase_C"/>
</dbReference>
<dbReference type="OrthoDB" id="9775391at2"/>
<dbReference type="Proteomes" id="UP000199518">
    <property type="component" value="Unassembled WGS sequence"/>
</dbReference>
<keyword evidence="4" id="KW-1185">Reference proteome</keyword>
<dbReference type="InterPro" id="IPR029017">
    <property type="entry name" value="Enolase-like_N"/>
</dbReference>
<dbReference type="STRING" id="1576369.SAMN05421753_10124"/>
<dbReference type="GO" id="GO:0016853">
    <property type="term" value="F:isomerase activity"/>
    <property type="evidence" value="ECO:0007669"/>
    <property type="project" value="UniProtKB-KW"/>
</dbReference>
<protein>
    <submittedName>
        <fullName evidence="3">Muconate cycloisomerase</fullName>
    </submittedName>
</protein>
<evidence type="ECO:0000256" key="1">
    <source>
        <dbReference type="ARBA" id="ARBA00022723"/>
    </source>
</evidence>
<dbReference type="PANTHER" id="PTHR48073:SF2">
    <property type="entry name" value="O-SUCCINYLBENZOATE SYNTHASE"/>
    <property type="match status" value="1"/>
</dbReference>
<dbReference type="Gene3D" id="3.30.390.10">
    <property type="entry name" value="Enolase-like, N-terminal domain"/>
    <property type="match status" value="1"/>
</dbReference>
<keyword evidence="3" id="KW-0413">Isomerase</keyword>
<dbReference type="Gene3D" id="3.20.20.120">
    <property type="entry name" value="Enolase-like C-terminal domain"/>
    <property type="match status" value="1"/>
</dbReference>
<dbReference type="SFLD" id="SFLDG00180">
    <property type="entry name" value="muconate_cycloisomerase"/>
    <property type="match status" value="1"/>
</dbReference>
<dbReference type="InterPro" id="IPR036849">
    <property type="entry name" value="Enolase-like_C_sf"/>
</dbReference>
<name>A0A1I3ARZ7_9PLAN</name>
<dbReference type="Pfam" id="PF13378">
    <property type="entry name" value="MR_MLE_C"/>
    <property type="match status" value="1"/>
</dbReference>
<dbReference type="SMART" id="SM00922">
    <property type="entry name" value="MR_MLE"/>
    <property type="match status" value="1"/>
</dbReference>
<evidence type="ECO:0000259" key="2">
    <source>
        <dbReference type="SMART" id="SM00922"/>
    </source>
</evidence>
<evidence type="ECO:0000313" key="4">
    <source>
        <dbReference type="Proteomes" id="UP000199518"/>
    </source>
</evidence>
<dbReference type="PANTHER" id="PTHR48073">
    <property type="entry name" value="O-SUCCINYLBENZOATE SYNTHASE-RELATED"/>
    <property type="match status" value="1"/>
</dbReference>
<accession>A0A1I3ARZ7</accession>
<reference evidence="4" key="1">
    <citation type="submission" date="2016-10" db="EMBL/GenBank/DDBJ databases">
        <authorList>
            <person name="Varghese N."/>
            <person name="Submissions S."/>
        </authorList>
    </citation>
    <scope>NUCLEOTIDE SEQUENCE [LARGE SCALE GENOMIC DNA]</scope>
    <source>
        <strain evidence="4">DSM 26348</strain>
    </source>
</reference>
<keyword evidence="1" id="KW-0479">Metal-binding</keyword>
<evidence type="ECO:0000313" key="3">
    <source>
        <dbReference type="EMBL" id="SFH52750.1"/>
    </source>
</evidence>
<dbReference type="GO" id="GO:0046872">
    <property type="term" value="F:metal ion binding"/>
    <property type="evidence" value="ECO:0007669"/>
    <property type="project" value="UniProtKB-KW"/>
</dbReference>
<sequence length="390" mass="42984">MRVSELTVFHVRIPLKRRVRHASHDRKQNDAVVVRCRLDNGAIGWGEGLPRAYVTGETIDTAWQHLTELDTTALAGRFEDAEGLAALVREIQLPRPSEQRDCFGNAARCALELAILDAGCLSLNSTLSEFMRGLPESAGLTQRVEHVHYSAAITASRMLKVRIRAWLYRYYGFRQCKVKVGVRKNDARLLRIVRRIFGPKVALRIDANEAWHAEEVADKLSRLEKQGIDSVEQPVPHAEVRKLAQVRTQTPVPIMLDESLCSSSDADLAIELGLCDAFNLRLSKCGGVIPTIELAQRARGAGLSYQLGCQVGETGILSAAGRHFATTIAGLTAVEGSFDRFLVREPLTVEDLTFGKAGRAEALTGPGLGITVQQRAVDRVTQRQMTLKVD</sequence>
<dbReference type="SUPFAM" id="SSF51604">
    <property type="entry name" value="Enolase C-terminal domain-like"/>
    <property type="match status" value="1"/>
</dbReference>
<dbReference type="EMBL" id="FOQD01000001">
    <property type="protein sequence ID" value="SFH52750.1"/>
    <property type="molecule type" value="Genomic_DNA"/>
</dbReference>